<protein>
    <submittedName>
        <fullName evidence="2">Uncharacterized protein</fullName>
    </submittedName>
</protein>
<gene>
    <name evidence="2" type="ORF">FRUB_08017</name>
</gene>
<feature type="transmembrane region" description="Helical" evidence="1">
    <location>
        <begin position="31"/>
        <end position="51"/>
    </location>
</feature>
<keyword evidence="1" id="KW-0472">Membrane</keyword>
<dbReference type="AlphaFoldDB" id="A0A225D727"/>
<keyword evidence="1" id="KW-0812">Transmembrane</keyword>
<reference evidence="3" key="1">
    <citation type="submission" date="2017-06" db="EMBL/GenBank/DDBJ databases">
        <title>Genome analysis of Fimbriiglobus ruber SP5, the first member of the order Planctomycetales with confirmed chitinolytic capability.</title>
        <authorList>
            <person name="Ravin N.V."/>
            <person name="Rakitin A.L."/>
            <person name="Ivanova A.A."/>
            <person name="Beletsky A.V."/>
            <person name="Kulichevskaya I.S."/>
            <person name="Mardanov A.V."/>
            <person name="Dedysh S.N."/>
        </authorList>
    </citation>
    <scope>NUCLEOTIDE SEQUENCE [LARGE SCALE GENOMIC DNA]</scope>
    <source>
        <strain evidence="3">SP5</strain>
    </source>
</reference>
<dbReference type="RefSeq" id="WP_161967895.1">
    <property type="nucleotide sequence ID" value="NZ_NIDE01000017.1"/>
</dbReference>
<proteinExistence type="predicted"/>
<comment type="caution">
    <text evidence="2">The sequence shown here is derived from an EMBL/GenBank/DDBJ whole genome shotgun (WGS) entry which is preliminary data.</text>
</comment>
<keyword evidence="1" id="KW-1133">Transmembrane helix</keyword>
<dbReference type="Proteomes" id="UP000214646">
    <property type="component" value="Unassembled WGS sequence"/>
</dbReference>
<keyword evidence="3" id="KW-1185">Reference proteome</keyword>
<organism evidence="2 3">
    <name type="scientific">Fimbriiglobus ruber</name>
    <dbReference type="NCBI Taxonomy" id="1908690"/>
    <lineage>
        <taxon>Bacteria</taxon>
        <taxon>Pseudomonadati</taxon>
        <taxon>Planctomycetota</taxon>
        <taxon>Planctomycetia</taxon>
        <taxon>Gemmatales</taxon>
        <taxon>Gemmataceae</taxon>
        <taxon>Fimbriiglobus</taxon>
    </lineage>
</organism>
<name>A0A225D727_9BACT</name>
<dbReference type="EMBL" id="NIDE01000017">
    <property type="protein sequence ID" value="OWK35454.1"/>
    <property type="molecule type" value="Genomic_DNA"/>
</dbReference>
<evidence type="ECO:0000313" key="2">
    <source>
        <dbReference type="EMBL" id="OWK35454.1"/>
    </source>
</evidence>
<evidence type="ECO:0000256" key="1">
    <source>
        <dbReference type="SAM" id="Phobius"/>
    </source>
</evidence>
<accession>A0A225D727</accession>
<evidence type="ECO:0000313" key="3">
    <source>
        <dbReference type="Proteomes" id="UP000214646"/>
    </source>
</evidence>
<sequence>MLLRPDAFQAINPGFLISKAYIGSTYYRRQIQFVGIMCIVFFALVLGMAAVR</sequence>